<dbReference type="EMBL" id="JAMZFV010000002">
    <property type="protein sequence ID" value="MCP1109123.1"/>
    <property type="molecule type" value="Genomic_DNA"/>
</dbReference>
<dbReference type="InterPro" id="IPR001444">
    <property type="entry name" value="Flag_bb_rod_N"/>
</dbReference>
<dbReference type="InterPro" id="IPR020013">
    <property type="entry name" value="Flagellar_FlgE/F/G"/>
</dbReference>
<dbReference type="Proteomes" id="UP001523565">
    <property type="component" value="Unassembled WGS sequence"/>
</dbReference>
<dbReference type="RefSeq" id="WP_262068029.1">
    <property type="nucleotide sequence ID" value="NZ_JAMXOC010000002.1"/>
</dbReference>
<keyword evidence="5" id="KW-0969">Cilium</keyword>
<dbReference type="SUPFAM" id="SSF117143">
    <property type="entry name" value="Flagellar hook protein flgE"/>
    <property type="match status" value="1"/>
</dbReference>
<dbReference type="PANTHER" id="PTHR30435:SF19">
    <property type="entry name" value="FLAGELLAR BASAL-BODY ROD PROTEIN FLGG"/>
    <property type="match status" value="1"/>
</dbReference>
<evidence type="ECO:0000256" key="2">
    <source>
        <dbReference type="RuleBase" id="RU362116"/>
    </source>
</evidence>
<name>A0ABT1EEQ3_9FIRM</name>
<dbReference type="NCBIfam" id="TIGR03506">
    <property type="entry name" value="FlgEFG_subfam"/>
    <property type="match status" value="2"/>
</dbReference>
<keyword evidence="2" id="KW-0975">Bacterial flagellum</keyword>
<feature type="domain" description="Flagellar basal-body/hook protein C-terminal" evidence="4">
    <location>
        <begin position="253"/>
        <end position="297"/>
    </location>
</feature>
<comment type="similarity">
    <text evidence="1 2">Belongs to the flagella basal body rod proteins family.</text>
</comment>
<protein>
    <submittedName>
        <fullName evidence="5">Flagellar hook-basal body complex protein</fullName>
    </submittedName>
</protein>
<accession>A0ABT1EEQ3</accession>
<evidence type="ECO:0000259" key="3">
    <source>
        <dbReference type="Pfam" id="PF00460"/>
    </source>
</evidence>
<proteinExistence type="inferred from homology"/>
<dbReference type="Pfam" id="PF06429">
    <property type="entry name" value="Flg_bbr_C"/>
    <property type="match status" value="1"/>
</dbReference>
<organism evidence="5 6">
    <name type="scientific">Ohessyouella blattaphilus</name>
    <dbReference type="NCBI Taxonomy" id="2949333"/>
    <lineage>
        <taxon>Bacteria</taxon>
        <taxon>Bacillati</taxon>
        <taxon>Bacillota</taxon>
        <taxon>Clostridia</taxon>
        <taxon>Lachnospirales</taxon>
        <taxon>Lachnospiraceae</taxon>
        <taxon>Ohessyouella</taxon>
    </lineage>
</organism>
<comment type="caution">
    <text evidence="5">The sequence shown here is derived from an EMBL/GenBank/DDBJ whole genome shotgun (WGS) entry which is preliminary data.</text>
</comment>
<dbReference type="PANTHER" id="PTHR30435">
    <property type="entry name" value="FLAGELLAR PROTEIN"/>
    <property type="match status" value="1"/>
</dbReference>
<evidence type="ECO:0000313" key="5">
    <source>
        <dbReference type="EMBL" id="MCP1109123.1"/>
    </source>
</evidence>
<sequence length="299" mass="31230">MVKSMYAAIAGLRTHQSKMDVISNNIANVNTWGYKTRSANFQDAMYQNMVNSTGGNVANGGSGGVNASQIGYGVNMGSITTNFATGSWGYTGRSLDCMINGTGFFIVGPMKEGEISADDISKSGLSLSKVGIFSVDNNGYLVDASGNYVYGFAPNAGEDAEGFDTSKLVPIKAPVPDGEEGGSVIASYTIKADGSITCVTEDSETITIGQLAVASVTNPNGLSQSSGYLYDIGENAGAVSGIATTGATGEILSNYLEMSNVDLSTDMANMITTQRGYQANTKIITVTDEMLEQLVNMKR</sequence>
<keyword evidence="6" id="KW-1185">Reference proteome</keyword>
<evidence type="ECO:0000313" key="6">
    <source>
        <dbReference type="Proteomes" id="UP001523565"/>
    </source>
</evidence>
<reference evidence="5 6" key="1">
    <citation type="journal article" date="2022" name="Genome Biol. Evol.">
        <title>Host diet, physiology and behaviors set the stage for Lachnospiraceae cladogenesis.</title>
        <authorList>
            <person name="Vera-Ponce De Leon A."/>
            <person name="Schneider M."/>
            <person name="Jahnes B.C."/>
            <person name="Sadowski V."/>
            <person name="Camuy-Velez L.A."/>
            <person name="Duan J."/>
            <person name="Sabree Z.L."/>
        </authorList>
    </citation>
    <scope>NUCLEOTIDE SEQUENCE [LARGE SCALE GENOMIC DNA]</scope>
    <source>
        <strain evidence="5 6">PAL227</strain>
    </source>
</reference>
<evidence type="ECO:0000256" key="1">
    <source>
        <dbReference type="ARBA" id="ARBA00009677"/>
    </source>
</evidence>
<keyword evidence="5" id="KW-0966">Cell projection</keyword>
<comment type="subcellular location">
    <subcellularLocation>
        <location evidence="2">Bacterial flagellum basal body</location>
    </subcellularLocation>
</comment>
<dbReference type="InterPro" id="IPR037925">
    <property type="entry name" value="FlgE/F/G-like"/>
</dbReference>
<gene>
    <name evidence="5" type="ORF">NK118_02550</name>
</gene>
<evidence type="ECO:0000259" key="4">
    <source>
        <dbReference type="Pfam" id="PF06429"/>
    </source>
</evidence>
<keyword evidence="5" id="KW-0282">Flagellum</keyword>
<dbReference type="InterPro" id="IPR010930">
    <property type="entry name" value="Flg_bb/hook_C_dom"/>
</dbReference>
<feature type="domain" description="Flagellar basal body rod protein N-terminal" evidence="3">
    <location>
        <begin position="5"/>
        <end position="35"/>
    </location>
</feature>
<dbReference type="Pfam" id="PF00460">
    <property type="entry name" value="Flg_bb_rod"/>
    <property type="match status" value="1"/>
</dbReference>